<dbReference type="InterPro" id="IPR011010">
    <property type="entry name" value="DNA_brk_join_enz"/>
</dbReference>
<evidence type="ECO:0000313" key="1">
    <source>
        <dbReference type="EMBL" id="RCW72423.1"/>
    </source>
</evidence>
<dbReference type="SUPFAM" id="SSF56349">
    <property type="entry name" value="DNA breaking-rejoining enzymes"/>
    <property type="match status" value="1"/>
</dbReference>
<dbReference type="EMBL" id="QPJK01000003">
    <property type="protein sequence ID" value="RCW72423.1"/>
    <property type="molecule type" value="Genomic_DNA"/>
</dbReference>
<name>A0A368XWS1_9BURK</name>
<reference evidence="1 2" key="1">
    <citation type="submission" date="2018-07" db="EMBL/GenBank/DDBJ databases">
        <title>Genomic Encyclopedia of Type Strains, Phase IV (KMG-IV): sequencing the most valuable type-strain genomes for metagenomic binning, comparative biology and taxonomic classification.</title>
        <authorList>
            <person name="Goeker M."/>
        </authorList>
    </citation>
    <scope>NUCLEOTIDE SEQUENCE [LARGE SCALE GENOMIC DNA]</scope>
    <source>
        <strain evidence="1 2">DSM 21634</strain>
    </source>
</reference>
<comment type="caution">
    <text evidence="1">The sequence shown here is derived from an EMBL/GenBank/DDBJ whole genome shotgun (WGS) entry which is preliminary data.</text>
</comment>
<dbReference type="Proteomes" id="UP000252884">
    <property type="component" value="Unassembled WGS sequence"/>
</dbReference>
<dbReference type="OrthoDB" id="9775880at2"/>
<protein>
    <recommendedName>
        <fullName evidence="3">Phage integrase family protein</fullName>
    </recommendedName>
</protein>
<accession>A0A368XWS1</accession>
<gene>
    <name evidence="1" type="ORF">DES41_10327</name>
</gene>
<proteinExistence type="predicted"/>
<sequence>MTTLIKGGWLVFLSDFSLAHIKKLHEITGSGGWCFPATSGKAPLDAKAMAKQLGDWQTQFKERRDLRARCNVNSLVLAQGRNGAWTPYDITRTGAAMMQEFGITPDVIDRCQNHMLPGSKVRRHYLLYDFAKEKLDALQLLGRRPQEISETSMTDHANMVPVSQVQNEWALQRRRMSCAAC</sequence>
<dbReference type="AlphaFoldDB" id="A0A368XWS1"/>
<dbReference type="RefSeq" id="WP_114467872.1">
    <property type="nucleotide sequence ID" value="NZ_QPJK01000003.1"/>
</dbReference>
<keyword evidence="2" id="KW-1185">Reference proteome</keyword>
<evidence type="ECO:0000313" key="2">
    <source>
        <dbReference type="Proteomes" id="UP000252884"/>
    </source>
</evidence>
<evidence type="ECO:0008006" key="3">
    <source>
        <dbReference type="Google" id="ProtNLM"/>
    </source>
</evidence>
<dbReference type="GO" id="GO:0003677">
    <property type="term" value="F:DNA binding"/>
    <property type="evidence" value="ECO:0007669"/>
    <property type="project" value="InterPro"/>
</dbReference>
<organism evidence="1 2">
    <name type="scientific">Pseudorhodoferax soli</name>
    <dbReference type="NCBI Taxonomy" id="545864"/>
    <lineage>
        <taxon>Bacteria</taxon>
        <taxon>Pseudomonadati</taxon>
        <taxon>Pseudomonadota</taxon>
        <taxon>Betaproteobacteria</taxon>
        <taxon>Burkholderiales</taxon>
        <taxon>Comamonadaceae</taxon>
    </lineage>
</organism>